<name>A0A495IV75_9SPHI</name>
<proteinExistence type="predicted"/>
<dbReference type="Proteomes" id="UP000268007">
    <property type="component" value="Unassembled WGS sequence"/>
</dbReference>
<organism evidence="1 2">
    <name type="scientific">Mucilaginibacter gracilis</name>
    <dbReference type="NCBI Taxonomy" id="423350"/>
    <lineage>
        <taxon>Bacteria</taxon>
        <taxon>Pseudomonadati</taxon>
        <taxon>Bacteroidota</taxon>
        <taxon>Sphingobacteriia</taxon>
        <taxon>Sphingobacteriales</taxon>
        <taxon>Sphingobacteriaceae</taxon>
        <taxon>Mucilaginibacter</taxon>
    </lineage>
</organism>
<sequence length="78" mass="9455">MNYSIKPNYLNMKTDLKSIDLFEIEYINLPENLIAELELKIENLYINNQFRFSSGIDGFRRIKYYKIKTKHFVFNKIV</sequence>
<keyword evidence="2" id="KW-1185">Reference proteome</keyword>
<gene>
    <name evidence="1" type="ORF">BDD43_0473</name>
</gene>
<evidence type="ECO:0000313" key="1">
    <source>
        <dbReference type="EMBL" id="RKR80373.1"/>
    </source>
</evidence>
<dbReference type="AlphaFoldDB" id="A0A495IV75"/>
<evidence type="ECO:0000313" key="2">
    <source>
        <dbReference type="Proteomes" id="UP000268007"/>
    </source>
</evidence>
<accession>A0A495IV75</accession>
<comment type="caution">
    <text evidence="1">The sequence shown here is derived from an EMBL/GenBank/DDBJ whole genome shotgun (WGS) entry which is preliminary data.</text>
</comment>
<reference evidence="1 2" key="1">
    <citation type="submission" date="2018-10" db="EMBL/GenBank/DDBJ databases">
        <title>Genomic Encyclopedia of Archaeal and Bacterial Type Strains, Phase II (KMG-II): from individual species to whole genera.</title>
        <authorList>
            <person name="Goeker M."/>
        </authorList>
    </citation>
    <scope>NUCLEOTIDE SEQUENCE [LARGE SCALE GENOMIC DNA]</scope>
    <source>
        <strain evidence="1 2">DSM 18602</strain>
    </source>
</reference>
<protein>
    <submittedName>
        <fullName evidence="1">Uncharacterized protein</fullName>
    </submittedName>
</protein>
<dbReference type="EMBL" id="RBKU01000001">
    <property type="protein sequence ID" value="RKR80373.1"/>
    <property type="molecule type" value="Genomic_DNA"/>
</dbReference>